<organism evidence="2 3">
    <name type="scientific">Marinococcus luteus</name>
    <dbReference type="NCBI Taxonomy" id="1122204"/>
    <lineage>
        <taxon>Bacteria</taxon>
        <taxon>Bacillati</taxon>
        <taxon>Bacillota</taxon>
        <taxon>Bacilli</taxon>
        <taxon>Bacillales</taxon>
        <taxon>Bacillaceae</taxon>
        <taxon>Marinococcus</taxon>
    </lineage>
</organism>
<reference evidence="2 3" key="1">
    <citation type="submission" date="2016-10" db="EMBL/GenBank/DDBJ databases">
        <authorList>
            <person name="de Groot N.N."/>
        </authorList>
    </citation>
    <scope>NUCLEOTIDE SEQUENCE [LARGE SCALE GENOMIC DNA]</scope>
    <source>
        <strain evidence="2 3">DSM 23126</strain>
    </source>
</reference>
<dbReference type="STRING" id="1122204.SAMN05421781_1781"/>
<evidence type="ECO:0000313" key="2">
    <source>
        <dbReference type="EMBL" id="SDW56969.1"/>
    </source>
</evidence>
<protein>
    <submittedName>
        <fullName evidence="2">Uncharacterized protein</fullName>
    </submittedName>
</protein>
<gene>
    <name evidence="2" type="ORF">SAMN05421781_1781</name>
</gene>
<dbReference type="Proteomes" id="UP000199488">
    <property type="component" value="Unassembled WGS sequence"/>
</dbReference>
<keyword evidence="1" id="KW-0472">Membrane</keyword>
<accession>A0A1H2UN07</accession>
<feature type="transmembrane region" description="Helical" evidence="1">
    <location>
        <begin position="66"/>
        <end position="91"/>
    </location>
</feature>
<dbReference type="RefSeq" id="WP_091613927.1">
    <property type="nucleotide sequence ID" value="NZ_FNNC01000003.1"/>
</dbReference>
<dbReference type="EMBL" id="FNNC01000003">
    <property type="protein sequence ID" value="SDW56969.1"/>
    <property type="molecule type" value="Genomic_DNA"/>
</dbReference>
<proteinExistence type="predicted"/>
<keyword evidence="1" id="KW-1133">Transmembrane helix</keyword>
<name>A0A1H2UN07_9BACI</name>
<sequence>MKKEKYFTPTEINAFTRCSEQWRLDKTLKQNKILLDDEQKQIREQRFSRGNKAHEKFNQTQRPGIGFFRLLAALGAALLAGGGIFWAFSIWSSLFF</sequence>
<keyword evidence="1" id="KW-0812">Transmembrane</keyword>
<evidence type="ECO:0000313" key="3">
    <source>
        <dbReference type="Proteomes" id="UP000199488"/>
    </source>
</evidence>
<evidence type="ECO:0000256" key="1">
    <source>
        <dbReference type="SAM" id="Phobius"/>
    </source>
</evidence>
<dbReference type="AlphaFoldDB" id="A0A1H2UN07"/>
<keyword evidence="3" id="KW-1185">Reference proteome</keyword>
<dbReference type="OrthoDB" id="2990420at2"/>